<keyword evidence="2" id="KW-1185">Reference proteome</keyword>
<gene>
    <name evidence="3" type="primary">LOC106021920</name>
</gene>
<protein>
    <submittedName>
        <fullName evidence="3">Nascent polypeptide-associated complex subunit alpha, muscle-specific form-like</fullName>
    </submittedName>
</protein>
<feature type="region of interest" description="Disordered" evidence="1">
    <location>
        <begin position="1"/>
        <end position="65"/>
    </location>
</feature>
<accession>A0ABM2YAY1</accession>
<dbReference type="GeneID" id="106021920"/>
<evidence type="ECO:0000313" key="2">
    <source>
        <dbReference type="Proteomes" id="UP000886700"/>
    </source>
</evidence>
<proteinExistence type="predicted"/>
<dbReference type="Proteomes" id="UP000886700">
    <property type="component" value="Unplaced"/>
</dbReference>
<name>A0ABM2YAY1_MESAU</name>
<reference evidence="3" key="1">
    <citation type="submission" date="2025-08" db="UniProtKB">
        <authorList>
            <consortium name="RefSeq"/>
        </authorList>
    </citation>
    <scope>IDENTIFICATION</scope>
    <source>
        <tissue evidence="3">Liver</tissue>
    </source>
</reference>
<organism evidence="2 3">
    <name type="scientific">Mesocricetus auratus</name>
    <name type="common">Golden hamster</name>
    <dbReference type="NCBI Taxonomy" id="10036"/>
    <lineage>
        <taxon>Eukaryota</taxon>
        <taxon>Metazoa</taxon>
        <taxon>Chordata</taxon>
        <taxon>Craniata</taxon>
        <taxon>Vertebrata</taxon>
        <taxon>Euteleostomi</taxon>
        <taxon>Mammalia</taxon>
        <taxon>Eutheria</taxon>
        <taxon>Euarchontoglires</taxon>
        <taxon>Glires</taxon>
        <taxon>Rodentia</taxon>
        <taxon>Myomorpha</taxon>
        <taxon>Muroidea</taxon>
        <taxon>Cricetidae</taxon>
        <taxon>Cricetinae</taxon>
        <taxon>Mesocricetus</taxon>
    </lineage>
</organism>
<evidence type="ECO:0000313" key="3">
    <source>
        <dbReference type="RefSeq" id="XP_040610656.1"/>
    </source>
</evidence>
<dbReference type="RefSeq" id="XP_040610656.1">
    <property type="nucleotide sequence ID" value="XM_040754722.1"/>
</dbReference>
<feature type="compositionally biased region" description="Polar residues" evidence="1">
    <location>
        <begin position="22"/>
        <end position="34"/>
    </location>
</feature>
<sequence>MSSALNATAALGQPGPPLPCSLASQQSPLVTANQPSPFPSPSVSSAPFEIPFPQPSCDTEPLGAAPHPPAFLPHLIGPPISPAALALASPVIGPAQKGARSSSAPLSLVAVAPHSVQKSSVSASASQVPCQVFPNLKDTAPSPPDVVGVFPSSPETSLAYVPPGLAPCPQTLSITPTVTSPVKGIPISSAPMPQNVLSLNLKRPVGSLAQSTVAPNVLPGSPPFSGLTASTFTLQFFGISFPCPAFASVRPSSEHCHFCRWFYR</sequence>
<evidence type="ECO:0000256" key="1">
    <source>
        <dbReference type="SAM" id="MobiDB-lite"/>
    </source>
</evidence>